<keyword evidence="8" id="KW-1185">Reference proteome</keyword>
<comment type="caution">
    <text evidence="7">The sequence shown here is derived from an EMBL/GenBank/DDBJ whole genome shotgun (WGS) entry which is preliminary data.</text>
</comment>
<evidence type="ECO:0000313" key="7">
    <source>
        <dbReference type="EMBL" id="KAL1841408.1"/>
    </source>
</evidence>
<dbReference type="PANTHER" id="PTHR13362:SF2">
    <property type="entry name" value="SMALL RIBOSOMAL SUBUNIT PROTEIN MS33"/>
    <property type="match status" value="1"/>
</dbReference>
<evidence type="ECO:0000256" key="3">
    <source>
        <dbReference type="ARBA" id="ARBA00022980"/>
    </source>
</evidence>
<proteinExistence type="inferred from homology"/>
<dbReference type="EMBL" id="JAZGSY010000076">
    <property type="protein sequence ID" value="KAL1841408.1"/>
    <property type="molecule type" value="Genomic_DNA"/>
</dbReference>
<dbReference type="PANTHER" id="PTHR13362">
    <property type="entry name" value="MITOCHONDRIAL RIBOSOMAL PROTEIN S33"/>
    <property type="match status" value="1"/>
</dbReference>
<reference evidence="7 8" key="1">
    <citation type="journal article" date="2024" name="Commun. Biol.">
        <title>Comparative genomic analysis of thermophilic fungi reveals convergent evolutionary adaptations and gene losses.</title>
        <authorList>
            <person name="Steindorff A.S."/>
            <person name="Aguilar-Pontes M.V."/>
            <person name="Robinson A.J."/>
            <person name="Andreopoulos B."/>
            <person name="LaButti K."/>
            <person name="Kuo A."/>
            <person name="Mondo S."/>
            <person name="Riley R."/>
            <person name="Otillar R."/>
            <person name="Haridas S."/>
            <person name="Lipzen A."/>
            <person name="Grimwood J."/>
            <person name="Schmutz J."/>
            <person name="Clum A."/>
            <person name="Reid I.D."/>
            <person name="Moisan M.C."/>
            <person name="Butler G."/>
            <person name="Nguyen T.T.M."/>
            <person name="Dewar K."/>
            <person name="Conant G."/>
            <person name="Drula E."/>
            <person name="Henrissat B."/>
            <person name="Hansel C."/>
            <person name="Singer S."/>
            <person name="Hutchinson M.I."/>
            <person name="de Vries R.P."/>
            <person name="Natvig D.O."/>
            <person name="Powell A.J."/>
            <person name="Tsang A."/>
            <person name="Grigoriev I.V."/>
        </authorList>
    </citation>
    <scope>NUCLEOTIDE SEQUENCE [LARGE SCALE GENOMIC DNA]</scope>
    <source>
        <strain evidence="7 8">CBS 620.91</strain>
    </source>
</reference>
<evidence type="ECO:0000256" key="1">
    <source>
        <dbReference type="ARBA" id="ARBA00004173"/>
    </source>
</evidence>
<evidence type="ECO:0000313" key="8">
    <source>
        <dbReference type="Proteomes" id="UP001583172"/>
    </source>
</evidence>
<gene>
    <name evidence="7" type="ORF">VTJ49DRAFT_7085</name>
</gene>
<organism evidence="7 8">
    <name type="scientific">Humicola insolens</name>
    <name type="common">Soft-rot fungus</name>
    <dbReference type="NCBI Taxonomy" id="85995"/>
    <lineage>
        <taxon>Eukaryota</taxon>
        <taxon>Fungi</taxon>
        <taxon>Dikarya</taxon>
        <taxon>Ascomycota</taxon>
        <taxon>Pezizomycotina</taxon>
        <taxon>Sordariomycetes</taxon>
        <taxon>Sordariomycetidae</taxon>
        <taxon>Sordariales</taxon>
        <taxon>Chaetomiaceae</taxon>
        <taxon>Mycothermus</taxon>
    </lineage>
</organism>
<comment type="subcellular location">
    <subcellularLocation>
        <location evidence="1">Mitochondrion</location>
    </subcellularLocation>
</comment>
<evidence type="ECO:0000256" key="5">
    <source>
        <dbReference type="ARBA" id="ARBA00023274"/>
    </source>
</evidence>
<protein>
    <recommendedName>
        <fullName evidence="6">Small ribosomal subunit protein mS33</fullName>
    </recommendedName>
</protein>
<keyword evidence="4" id="KW-0496">Mitochondrion</keyword>
<evidence type="ECO:0000256" key="6">
    <source>
        <dbReference type="ARBA" id="ARBA00035132"/>
    </source>
</evidence>
<sequence>MSIPRARLLDLMRARCELFGTTFNPEGIRTGNKILRQRLKGPALASYYPRKLVTLRDFRREFEPLQLEVDDEAEQDRLDHIAALVTFRRHSLRISQSNISQSESPWEGSTKKEEGSIRRWRCVHSVSLLYDGPR</sequence>
<comment type="similarity">
    <text evidence="2">Belongs to the mitochondrion-specific ribosomal protein mS33 family.</text>
</comment>
<name>A0ABR3VI99_HUMIN</name>
<dbReference type="InterPro" id="IPR013219">
    <property type="entry name" value="Ribosomal_mS33"/>
</dbReference>
<keyword evidence="5" id="KW-0687">Ribonucleoprotein</keyword>
<dbReference type="Proteomes" id="UP001583172">
    <property type="component" value="Unassembled WGS sequence"/>
</dbReference>
<keyword evidence="3" id="KW-0689">Ribosomal protein</keyword>
<evidence type="ECO:0000256" key="4">
    <source>
        <dbReference type="ARBA" id="ARBA00023128"/>
    </source>
</evidence>
<accession>A0ABR3VI99</accession>
<evidence type="ECO:0000256" key="2">
    <source>
        <dbReference type="ARBA" id="ARBA00008970"/>
    </source>
</evidence>
<dbReference type="Pfam" id="PF08293">
    <property type="entry name" value="MRP-S33"/>
    <property type="match status" value="1"/>
</dbReference>